<feature type="compositionally biased region" description="Pro residues" evidence="1">
    <location>
        <begin position="57"/>
        <end position="70"/>
    </location>
</feature>
<name>A0AA37LTM4_9PEZI</name>
<sequence>MIVRDRGASGSAGRTSWTAKPERSDYMSFVGFMVYYMHFLNPFGPSATRSPTTIRAPSPPDAQPKSPPSEHPLLLLGGYSYGAMITTQIPPMAQILAQFKVPPAGSAAADIRLRAQHLAEQQNLILASARAASSMSPRKKYLGMRVGGDEDTQRKSYEARRSVSETRRSFSIDAEDKIRRGVNELLAKTKRHHHKGVAVTQEKLETIPSNHEISVVVEEVANLTQVRPAYLLISPLQGVITHLATMSFLPAAPGRGLFSRAGKPRDQGAPAFTTDHRQMSESKLVENETLALFGDRDVFVPITKLRTWAGRLEGLEGSHFHGEEVSSAGHFWTEGKVAQVLRDKVCDFAARLLQEDGEDVVTGEP</sequence>
<dbReference type="PANTHER" id="PTHR42103:SF2">
    <property type="entry name" value="AB HYDROLASE-1 DOMAIN-CONTAINING PROTEIN"/>
    <property type="match status" value="1"/>
</dbReference>
<feature type="region of interest" description="Disordered" evidence="1">
    <location>
        <begin position="142"/>
        <end position="162"/>
    </location>
</feature>
<dbReference type="PANTHER" id="PTHR42103">
    <property type="entry name" value="ALPHA/BETA-HYDROLASES SUPERFAMILY PROTEIN"/>
    <property type="match status" value="1"/>
</dbReference>
<dbReference type="Proteomes" id="UP001055172">
    <property type="component" value="Unassembled WGS sequence"/>
</dbReference>
<dbReference type="SUPFAM" id="SSF53474">
    <property type="entry name" value="alpha/beta-Hydrolases"/>
    <property type="match status" value="1"/>
</dbReference>
<proteinExistence type="predicted"/>
<evidence type="ECO:0000256" key="1">
    <source>
        <dbReference type="SAM" id="MobiDB-lite"/>
    </source>
</evidence>
<reference evidence="2 3" key="1">
    <citation type="submission" date="2021-07" db="EMBL/GenBank/DDBJ databases">
        <title>Genome data of Colletotrichum spaethianum.</title>
        <authorList>
            <person name="Utami Y.D."/>
            <person name="Hiruma K."/>
        </authorList>
    </citation>
    <scope>NUCLEOTIDE SEQUENCE [LARGE SCALE GENOMIC DNA]</scope>
    <source>
        <strain evidence="2 3">MAFF 242679</strain>
    </source>
</reference>
<protein>
    <recommendedName>
        <fullName evidence="4">Acid phosphatase</fullName>
    </recommendedName>
</protein>
<dbReference type="EMBL" id="BPPX01000014">
    <property type="protein sequence ID" value="GJC84444.1"/>
    <property type="molecule type" value="Genomic_DNA"/>
</dbReference>
<feature type="region of interest" description="Disordered" evidence="1">
    <location>
        <begin position="50"/>
        <end position="71"/>
    </location>
</feature>
<accession>A0AA37LTM4</accession>
<comment type="caution">
    <text evidence="2">The sequence shown here is derived from an EMBL/GenBank/DDBJ whole genome shotgun (WGS) entry which is preliminary data.</text>
</comment>
<feature type="compositionally biased region" description="Basic and acidic residues" evidence="1">
    <location>
        <begin position="147"/>
        <end position="162"/>
    </location>
</feature>
<evidence type="ECO:0008006" key="4">
    <source>
        <dbReference type="Google" id="ProtNLM"/>
    </source>
</evidence>
<dbReference type="Gene3D" id="3.40.50.1820">
    <property type="entry name" value="alpha/beta hydrolase"/>
    <property type="match status" value="1"/>
</dbReference>
<organism evidence="2 3">
    <name type="scientific">Colletotrichum liriopes</name>
    <dbReference type="NCBI Taxonomy" id="708192"/>
    <lineage>
        <taxon>Eukaryota</taxon>
        <taxon>Fungi</taxon>
        <taxon>Dikarya</taxon>
        <taxon>Ascomycota</taxon>
        <taxon>Pezizomycotina</taxon>
        <taxon>Sordariomycetes</taxon>
        <taxon>Hypocreomycetidae</taxon>
        <taxon>Glomerellales</taxon>
        <taxon>Glomerellaceae</taxon>
        <taxon>Colletotrichum</taxon>
        <taxon>Colletotrichum spaethianum species complex</taxon>
    </lineage>
</organism>
<evidence type="ECO:0000313" key="2">
    <source>
        <dbReference type="EMBL" id="GJC84444.1"/>
    </source>
</evidence>
<gene>
    <name evidence="2" type="ORF">ColLi_07282</name>
</gene>
<keyword evidence="3" id="KW-1185">Reference proteome</keyword>
<dbReference type="AlphaFoldDB" id="A0AA37LTM4"/>
<evidence type="ECO:0000313" key="3">
    <source>
        <dbReference type="Proteomes" id="UP001055172"/>
    </source>
</evidence>
<dbReference type="InterPro" id="IPR029058">
    <property type="entry name" value="AB_hydrolase_fold"/>
</dbReference>